<protein>
    <submittedName>
        <fullName evidence="1">Uncharacterized protein</fullName>
    </submittedName>
</protein>
<evidence type="ECO:0000313" key="2">
    <source>
        <dbReference type="Proteomes" id="UP000250078"/>
    </source>
</evidence>
<dbReference type="EMBL" id="KV748252">
    <property type="protein sequence ID" value="OCK87972.1"/>
    <property type="molecule type" value="Genomic_DNA"/>
</dbReference>
<dbReference type="Proteomes" id="UP000250078">
    <property type="component" value="Unassembled WGS sequence"/>
</dbReference>
<name>A0ACC8ENK8_9PEZI</name>
<sequence length="185" mass="20312">MSLCCDVRQCDADDLVEYNVADASPVEKDVKASYLERYIHSEIYKRFPAMNSVVRSHYSDVLPYCVSAGFIYSKVCSAIPSQIGGAPTEPLYNLDHAVILMQGHGFTMVAHGIGEVVYQVTYTKGAAGKQMAALTVRNAYFGGTVESKVGVEGGGRIKQGRLKMEGEIIYLNDKEAIDAWESNRQ</sequence>
<accession>A0ACC8ENK8</accession>
<keyword evidence="2" id="KW-1185">Reference proteome</keyword>
<gene>
    <name evidence="1" type="ORF">K441DRAFT_690860</name>
</gene>
<organism evidence="1 2">
    <name type="scientific">Cenococcum geophilum 1.58</name>
    <dbReference type="NCBI Taxonomy" id="794803"/>
    <lineage>
        <taxon>Eukaryota</taxon>
        <taxon>Fungi</taxon>
        <taxon>Dikarya</taxon>
        <taxon>Ascomycota</taxon>
        <taxon>Pezizomycotina</taxon>
        <taxon>Dothideomycetes</taxon>
        <taxon>Pleosporomycetidae</taxon>
        <taxon>Gloniales</taxon>
        <taxon>Gloniaceae</taxon>
        <taxon>Cenococcum</taxon>
    </lineage>
</organism>
<proteinExistence type="predicted"/>
<evidence type="ECO:0000313" key="1">
    <source>
        <dbReference type="EMBL" id="OCK87972.1"/>
    </source>
</evidence>
<reference evidence="1 2" key="1">
    <citation type="journal article" date="2016" name="Nat. Commun.">
        <title>Ectomycorrhizal ecology is imprinted in the genome of the dominant symbiotic fungus Cenococcum geophilum.</title>
        <authorList>
            <consortium name="DOE Joint Genome Institute"/>
            <person name="Peter M."/>
            <person name="Kohler A."/>
            <person name="Ohm R.A."/>
            <person name="Kuo A."/>
            <person name="Krutzmann J."/>
            <person name="Morin E."/>
            <person name="Arend M."/>
            <person name="Barry K.W."/>
            <person name="Binder M."/>
            <person name="Choi C."/>
            <person name="Clum A."/>
            <person name="Copeland A."/>
            <person name="Grisel N."/>
            <person name="Haridas S."/>
            <person name="Kipfer T."/>
            <person name="LaButti K."/>
            <person name="Lindquist E."/>
            <person name="Lipzen A."/>
            <person name="Maire R."/>
            <person name="Meier B."/>
            <person name="Mihaltcheva S."/>
            <person name="Molinier V."/>
            <person name="Murat C."/>
            <person name="Poggeler S."/>
            <person name="Quandt C.A."/>
            <person name="Sperisen C."/>
            <person name="Tritt A."/>
            <person name="Tisserant E."/>
            <person name="Crous P.W."/>
            <person name="Henrissat B."/>
            <person name="Nehls U."/>
            <person name="Egli S."/>
            <person name="Spatafora J.W."/>
            <person name="Grigoriev I.V."/>
            <person name="Martin F.M."/>
        </authorList>
    </citation>
    <scope>NUCLEOTIDE SEQUENCE [LARGE SCALE GENOMIC DNA]</scope>
    <source>
        <strain evidence="1 2">1.58</strain>
    </source>
</reference>